<dbReference type="AlphaFoldDB" id="A0A975GJ66"/>
<organism evidence="1 2">
    <name type="scientific">Desulfonema limicola</name>
    <dbReference type="NCBI Taxonomy" id="45656"/>
    <lineage>
        <taxon>Bacteria</taxon>
        <taxon>Pseudomonadati</taxon>
        <taxon>Thermodesulfobacteriota</taxon>
        <taxon>Desulfobacteria</taxon>
        <taxon>Desulfobacterales</taxon>
        <taxon>Desulfococcaceae</taxon>
        <taxon>Desulfonema</taxon>
    </lineage>
</organism>
<dbReference type="PANTHER" id="PTHR36456:SF1">
    <property type="entry name" value="UPF0232 PROTEIN SCO3875"/>
    <property type="match status" value="1"/>
</dbReference>
<sequence>METNTKEFVHIGSVIQNALAGYRRKTDSELVRIWEIWDNAVGPAIFENARPAAFKGKLLIVNVTSSTWIHALQFQKDIIIEKINNVLGKKLVDEIQFKVGSL</sequence>
<dbReference type="KEGG" id="dli:dnl_55850"/>
<gene>
    <name evidence="1" type="ORF">dnl_55850</name>
</gene>
<dbReference type="RefSeq" id="WP_207689003.1">
    <property type="nucleotide sequence ID" value="NZ_CP061799.1"/>
</dbReference>
<accession>A0A975GJ66</accession>
<dbReference type="Proteomes" id="UP000663720">
    <property type="component" value="Chromosome"/>
</dbReference>
<proteinExistence type="predicted"/>
<keyword evidence="2" id="KW-1185">Reference proteome</keyword>
<dbReference type="EMBL" id="CP061799">
    <property type="protein sequence ID" value="QTA83189.1"/>
    <property type="molecule type" value="Genomic_DNA"/>
</dbReference>
<reference evidence="1" key="1">
    <citation type="journal article" date="2021" name="Microb. Physiol.">
        <title>Proteogenomic Insights into the Physiology of Marine, Sulfate-Reducing, Filamentous Desulfonema limicola and Desulfonema magnum.</title>
        <authorList>
            <person name="Schnaars V."/>
            <person name="Wohlbrand L."/>
            <person name="Scheve S."/>
            <person name="Hinrichs C."/>
            <person name="Reinhardt R."/>
            <person name="Rabus R."/>
        </authorList>
    </citation>
    <scope>NUCLEOTIDE SEQUENCE</scope>
    <source>
        <strain evidence="1">5ac10</strain>
    </source>
</reference>
<evidence type="ECO:0000313" key="1">
    <source>
        <dbReference type="EMBL" id="QTA83189.1"/>
    </source>
</evidence>
<evidence type="ECO:0000313" key="2">
    <source>
        <dbReference type="Proteomes" id="UP000663720"/>
    </source>
</evidence>
<dbReference type="Pfam" id="PF05258">
    <property type="entry name" value="DciA"/>
    <property type="match status" value="1"/>
</dbReference>
<dbReference type="PANTHER" id="PTHR36456">
    <property type="entry name" value="UPF0232 PROTEIN SCO3875"/>
    <property type="match status" value="1"/>
</dbReference>
<protein>
    <submittedName>
        <fullName evidence="1">DUF721</fullName>
    </submittedName>
</protein>
<name>A0A975GJ66_9BACT</name>
<dbReference type="InterPro" id="IPR007922">
    <property type="entry name" value="DciA-like"/>
</dbReference>